<dbReference type="InterPro" id="IPR038573">
    <property type="entry name" value="BrnT_sf"/>
</dbReference>
<dbReference type="Proteomes" id="UP001196509">
    <property type="component" value="Unassembled WGS sequence"/>
</dbReference>
<protein>
    <submittedName>
        <fullName evidence="1">BrnT family toxin</fullName>
    </submittedName>
</protein>
<evidence type="ECO:0000313" key="1">
    <source>
        <dbReference type="EMBL" id="MBW8636076.1"/>
    </source>
</evidence>
<keyword evidence="2" id="KW-1185">Reference proteome</keyword>
<dbReference type="InterPro" id="IPR007460">
    <property type="entry name" value="BrnT_toxin"/>
</dbReference>
<proteinExistence type="predicted"/>
<accession>A0AAE2ZJD4</accession>
<organism evidence="1 2">
    <name type="scientific">Flavimaribacter sediminis</name>
    <dbReference type="NCBI Taxonomy" id="2865987"/>
    <lineage>
        <taxon>Bacteria</taxon>
        <taxon>Pseudomonadati</taxon>
        <taxon>Pseudomonadota</taxon>
        <taxon>Alphaproteobacteria</taxon>
        <taxon>Hyphomicrobiales</taxon>
        <taxon>Rhizobiaceae</taxon>
        <taxon>Flavimaribacter</taxon>
    </lineage>
</organism>
<dbReference type="RefSeq" id="WP_220226783.1">
    <property type="nucleotide sequence ID" value="NZ_JAICBX010000001.1"/>
</dbReference>
<dbReference type="Pfam" id="PF04365">
    <property type="entry name" value="BrnT_toxin"/>
    <property type="match status" value="1"/>
</dbReference>
<comment type="caution">
    <text evidence="1">The sequence shown here is derived from an EMBL/GenBank/DDBJ whole genome shotgun (WGS) entry which is preliminary data.</text>
</comment>
<name>A0AAE2ZJD4_9HYPH</name>
<dbReference type="EMBL" id="JAICBX010000001">
    <property type="protein sequence ID" value="MBW8636076.1"/>
    <property type="molecule type" value="Genomic_DNA"/>
</dbReference>
<sequence>MTVDGFDWDRGNWPVCAGHGLTRAEIESVFVGELTVFDEPEDRNREPRFKAIGYSKSGQPVFVVFRMSRFGSLSLVRPISARYLRRKEVRYYEFETDGDAPTLAFAGI</sequence>
<evidence type="ECO:0000313" key="2">
    <source>
        <dbReference type="Proteomes" id="UP001196509"/>
    </source>
</evidence>
<gene>
    <name evidence="1" type="ORF">K1W69_02670</name>
</gene>
<dbReference type="AlphaFoldDB" id="A0AAE2ZJD4"/>
<dbReference type="Gene3D" id="3.10.450.530">
    <property type="entry name" value="Ribonuclease toxin, BrnT, of type II toxin-antitoxin system"/>
    <property type="match status" value="1"/>
</dbReference>
<reference evidence="1" key="1">
    <citation type="submission" date="2021-08" db="EMBL/GenBank/DDBJ databases">
        <title>Hoeflea bacterium WL0058 sp. nov., isolated from the sediment.</title>
        <authorList>
            <person name="Wang L."/>
            <person name="Zhang D."/>
        </authorList>
    </citation>
    <scope>NUCLEOTIDE SEQUENCE</scope>
    <source>
        <strain evidence="1">WL0058</strain>
    </source>
</reference>